<dbReference type="Gene3D" id="3.40.50.720">
    <property type="entry name" value="NAD(P)-binding Rossmann-like Domain"/>
    <property type="match status" value="1"/>
</dbReference>
<evidence type="ECO:0008006" key="5">
    <source>
        <dbReference type="Google" id="ProtNLM"/>
    </source>
</evidence>
<evidence type="ECO:0000313" key="4">
    <source>
        <dbReference type="Proteomes" id="UP000516380"/>
    </source>
</evidence>
<name>A0A7G1IB17_MYCKA</name>
<dbReference type="Proteomes" id="UP000516380">
    <property type="component" value="Chromosome"/>
</dbReference>
<comment type="similarity">
    <text evidence="1">Belongs to the short-chain dehydrogenases/reductases (SDR) family.</text>
</comment>
<keyword evidence="2" id="KW-0560">Oxidoreductase</keyword>
<protein>
    <recommendedName>
        <fullName evidence="5">Short chain dehydrogenase family protein</fullName>
    </recommendedName>
</protein>
<keyword evidence="4" id="KW-1185">Reference proteome</keyword>
<dbReference type="InterPro" id="IPR036291">
    <property type="entry name" value="NAD(P)-bd_dom_sf"/>
</dbReference>
<dbReference type="InterPro" id="IPR002347">
    <property type="entry name" value="SDR_fam"/>
</dbReference>
<organism evidence="3 4">
    <name type="scientific">Mycobacterium kansasii</name>
    <dbReference type="NCBI Taxonomy" id="1768"/>
    <lineage>
        <taxon>Bacteria</taxon>
        <taxon>Bacillati</taxon>
        <taxon>Actinomycetota</taxon>
        <taxon>Actinomycetes</taxon>
        <taxon>Mycobacteriales</taxon>
        <taxon>Mycobacteriaceae</taxon>
        <taxon>Mycobacterium</taxon>
    </lineage>
</organism>
<dbReference type="PANTHER" id="PTHR43008">
    <property type="entry name" value="BENZIL REDUCTASE"/>
    <property type="match status" value="1"/>
</dbReference>
<dbReference type="SUPFAM" id="SSF51735">
    <property type="entry name" value="NAD(P)-binding Rossmann-fold domains"/>
    <property type="match status" value="1"/>
</dbReference>
<dbReference type="GO" id="GO:0050664">
    <property type="term" value="F:oxidoreductase activity, acting on NAD(P)H, oxygen as acceptor"/>
    <property type="evidence" value="ECO:0007669"/>
    <property type="project" value="TreeGrafter"/>
</dbReference>
<proteinExistence type="inferred from homology"/>
<gene>
    <name evidence="3" type="ORF">NIIDMKKI_19250</name>
</gene>
<accession>A0A7G1IB17</accession>
<evidence type="ECO:0000256" key="1">
    <source>
        <dbReference type="ARBA" id="ARBA00006484"/>
    </source>
</evidence>
<sequence>MNAVTALVTGGSSGIGREVVARLRDAGHDVVVWDLSDADVICDVSDPDAVAAAMAQTVREHGCPPVVTSAGVGASGLLLKQTPAEWERVLGSTSPAPG</sequence>
<dbReference type="AlphaFoldDB" id="A0A7G1IB17"/>
<evidence type="ECO:0000256" key="2">
    <source>
        <dbReference type="ARBA" id="ARBA00023002"/>
    </source>
</evidence>
<dbReference type="EMBL" id="AP023343">
    <property type="protein sequence ID" value="BCI86719.1"/>
    <property type="molecule type" value="Genomic_DNA"/>
</dbReference>
<reference evidence="3 4" key="1">
    <citation type="submission" date="2020-07" db="EMBL/GenBank/DDBJ databases">
        <title>Mycobacterium kansasii (former subtype) with zoonotic potential isolated from diseased indoor pet cat, Japan.</title>
        <authorList>
            <person name="Fukano H."/>
            <person name="Terazono T."/>
            <person name="Hoshino Y."/>
        </authorList>
    </citation>
    <scope>NUCLEOTIDE SEQUENCE [LARGE SCALE GENOMIC DNA]</scope>
    <source>
        <strain evidence="3 4">Kuro-I</strain>
    </source>
</reference>
<evidence type="ECO:0000313" key="3">
    <source>
        <dbReference type="EMBL" id="BCI86719.1"/>
    </source>
</evidence>
<dbReference type="PANTHER" id="PTHR43008:SF4">
    <property type="entry name" value="CHAIN DEHYDROGENASE, PUTATIVE (AFU_ORTHOLOGUE AFUA_4G08710)-RELATED"/>
    <property type="match status" value="1"/>
</dbReference>
<dbReference type="Pfam" id="PF00106">
    <property type="entry name" value="adh_short"/>
    <property type="match status" value="1"/>
</dbReference>